<dbReference type="AlphaFoldDB" id="A0AAD5VFY6"/>
<reference evidence="2" key="1">
    <citation type="submission" date="2022-07" db="EMBL/GenBank/DDBJ databases">
        <title>Genome Sequence of Physisporinus lineatus.</title>
        <authorList>
            <person name="Buettner E."/>
        </authorList>
    </citation>
    <scope>NUCLEOTIDE SEQUENCE</scope>
    <source>
        <strain evidence="2">VT162</strain>
    </source>
</reference>
<proteinExistence type="predicted"/>
<dbReference type="InterPro" id="IPR011009">
    <property type="entry name" value="Kinase-like_dom_sf"/>
</dbReference>
<organism evidence="2 3">
    <name type="scientific">Meripilus lineatus</name>
    <dbReference type="NCBI Taxonomy" id="2056292"/>
    <lineage>
        <taxon>Eukaryota</taxon>
        <taxon>Fungi</taxon>
        <taxon>Dikarya</taxon>
        <taxon>Basidiomycota</taxon>
        <taxon>Agaricomycotina</taxon>
        <taxon>Agaricomycetes</taxon>
        <taxon>Polyporales</taxon>
        <taxon>Meripilaceae</taxon>
        <taxon>Meripilus</taxon>
    </lineage>
</organism>
<protein>
    <recommendedName>
        <fullName evidence="1">Fungal-type protein kinase domain-containing protein</fullName>
    </recommendedName>
</protein>
<sequence>MAQEDRPAHPYIFINQDECVLTHHPHDSQPRKNIIAVPGPKVRYLGPPVENPKQHDKLEVRFDDVVSVVNCEPPNVNGLEDVAEHSRHLLSSRPDMVGTYVLWACTRCYQIVWSDASGMVASPRYKWTRLPPLAAYISSLYAPPKNHVLFDASIARTNTNAEPVSWTIIGSNTKTYVGCQPLFAGPAWGSRTNKWVHHNTSGRVMVIKDKFSITARHKPEEGLLRYIHRRGIHPGVVRLLFTGDQAPSPPLMTAQPANGSSLRVPERARTRLFMGSHGSPISEARSVKDMLMAFYDILEVLRSLSLEMNVLHRNISISSIVIYPEHHPEAMEGERLVECPPIFISQILEKDKTNDGKDKAAGLLIDFDLGIQLMHDSTHIVPVNRDRTQRTGTVMFMSRSGSKGAVRWYSHLPYRTTLYRPMPTLEGEVRELYELAYGSEMYNHYCDTPETTHGARPKNLRIPGEGEKLPFVHKPHHDVESLCWVMIYTLFHAQPLERTEGLNLTPFWNVHHLFHDHEIRYDGMELRDYFWKLGMTAISDSLDPKLESFTDFIWDVLRQIGPEYDLLYPPPPPEHLHEAIRRMLLKAIYEMEDPIALDPGKSRPLSYPDEEIVCNVGVEYIPFRRWEY</sequence>
<comment type="caution">
    <text evidence="2">The sequence shown here is derived from an EMBL/GenBank/DDBJ whole genome shotgun (WGS) entry which is preliminary data.</text>
</comment>
<dbReference type="Pfam" id="PF17667">
    <property type="entry name" value="Pkinase_fungal"/>
    <property type="match status" value="1"/>
</dbReference>
<keyword evidence="3" id="KW-1185">Reference proteome</keyword>
<gene>
    <name evidence="2" type="ORF">NLI96_g770</name>
</gene>
<evidence type="ECO:0000313" key="3">
    <source>
        <dbReference type="Proteomes" id="UP001212997"/>
    </source>
</evidence>
<dbReference type="Proteomes" id="UP001212997">
    <property type="component" value="Unassembled WGS sequence"/>
</dbReference>
<evidence type="ECO:0000313" key="2">
    <source>
        <dbReference type="EMBL" id="KAJ3491354.1"/>
    </source>
</evidence>
<dbReference type="EMBL" id="JANAWD010000013">
    <property type="protein sequence ID" value="KAJ3491354.1"/>
    <property type="molecule type" value="Genomic_DNA"/>
</dbReference>
<evidence type="ECO:0000259" key="1">
    <source>
        <dbReference type="Pfam" id="PF17667"/>
    </source>
</evidence>
<feature type="domain" description="Fungal-type protein kinase" evidence="1">
    <location>
        <begin position="264"/>
        <end position="489"/>
    </location>
</feature>
<dbReference type="SUPFAM" id="SSF56112">
    <property type="entry name" value="Protein kinase-like (PK-like)"/>
    <property type="match status" value="1"/>
</dbReference>
<dbReference type="InterPro" id="IPR040976">
    <property type="entry name" value="Pkinase_fungal"/>
</dbReference>
<accession>A0AAD5VFY6</accession>
<name>A0AAD5VFY6_9APHY</name>